<evidence type="ECO:0000313" key="11">
    <source>
        <dbReference type="EMBL" id="VAW47235.1"/>
    </source>
</evidence>
<evidence type="ECO:0000256" key="6">
    <source>
        <dbReference type="ARBA" id="ARBA00022833"/>
    </source>
</evidence>
<dbReference type="InterPro" id="IPR016047">
    <property type="entry name" value="M23ase_b-sheet_dom"/>
</dbReference>
<evidence type="ECO:0000256" key="2">
    <source>
        <dbReference type="ARBA" id="ARBA00004196"/>
    </source>
</evidence>
<sequence length="434" mass="47880">MPIKAQAVRKNNQTKTLSVNFNQIKPMINSLTAIKKVLVGVALLFVFYAISDIASVDADAHAQIPAMQINHSQLISIPSTPLMSFAESGMVGSEQFIEKMVVVKKGQTLSGIFTDLGLSQGLLLKIAHFNADSKKLIKVMPGNALYFTLTPEGDLTQLRYQASVFEELVVHNDMEQLSTEIITHKQQIRLVSSQGTITNSLFGAGKAAGLTDSMVMKLANIFSWDIDFVLEIRSGDSFSLIYEKIYKDGEYLTEGKILAANFTNQGTKYEEVFYQHADSEGTYYAADGRAMKKAFLRAPLNFSYISSSFNPKRKHPITKRVKAHRGIDYSAPKGTPVFAAGGGRVTEAAYNKYNGNYVFIKHPNGITTKYLHFSKRAVKKGARVKQGQTIGYVGSTGLSTASHLHYEFIYNGVHRNPKTVSLPKSKPLPSDVMP</sequence>
<evidence type="ECO:0000256" key="7">
    <source>
        <dbReference type="ARBA" id="ARBA00023049"/>
    </source>
</evidence>
<proteinExistence type="predicted"/>
<dbReference type="PANTHER" id="PTHR21666:SF288">
    <property type="entry name" value="CELL DIVISION PROTEIN YTFB"/>
    <property type="match status" value="1"/>
</dbReference>
<dbReference type="Pfam" id="PF19425">
    <property type="entry name" value="Csd3_N2"/>
    <property type="match status" value="1"/>
</dbReference>
<keyword evidence="8" id="KW-0812">Transmembrane</keyword>
<dbReference type="FunFam" id="2.70.70.10:FF:000002">
    <property type="entry name" value="Murein DD-endopeptidase MepM"/>
    <property type="match status" value="1"/>
</dbReference>
<dbReference type="InterPro" id="IPR045834">
    <property type="entry name" value="Csd3_N2"/>
</dbReference>
<dbReference type="GO" id="GO:0030313">
    <property type="term" value="C:cell envelope"/>
    <property type="evidence" value="ECO:0007669"/>
    <property type="project" value="UniProtKB-SubCell"/>
</dbReference>
<dbReference type="Pfam" id="PF01551">
    <property type="entry name" value="Peptidase_M23"/>
    <property type="match status" value="1"/>
</dbReference>
<dbReference type="PANTHER" id="PTHR21666">
    <property type="entry name" value="PEPTIDASE-RELATED"/>
    <property type="match status" value="1"/>
</dbReference>
<evidence type="ECO:0000256" key="1">
    <source>
        <dbReference type="ARBA" id="ARBA00001947"/>
    </source>
</evidence>
<accession>A0A3B0VUB0</accession>
<comment type="subcellular location">
    <subcellularLocation>
        <location evidence="2">Cell envelope</location>
    </subcellularLocation>
</comment>
<dbReference type="InterPro" id="IPR050570">
    <property type="entry name" value="Cell_wall_metabolism_enzyme"/>
</dbReference>
<dbReference type="CDD" id="cd12797">
    <property type="entry name" value="M23_peptidase"/>
    <property type="match status" value="1"/>
</dbReference>
<keyword evidence="8" id="KW-0472">Membrane</keyword>
<dbReference type="GO" id="GO:0004222">
    <property type="term" value="F:metalloendopeptidase activity"/>
    <property type="evidence" value="ECO:0007669"/>
    <property type="project" value="TreeGrafter"/>
</dbReference>
<keyword evidence="6" id="KW-0862">Zinc</keyword>
<keyword evidence="4" id="KW-0479">Metal-binding</keyword>
<evidence type="ECO:0000259" key="10">
    <source>
        <dbReference type="Pfam" id="PF19425"/>
    </source>
</evidence>
<dbReference type="Gene3D" id="2.70.70.10">
    <property type="entry name" value="Glucose Permease (Domain IIA)"/>
    <property type="match status" value="1"/>
</dbReference>
<feature type="non-terminal residue" evidence="11">
    <location>
        <position position="434"/>
    </location>
</feature>
<keyword evidence="5" id="KW-0378">Hydrolase</keyword>
<keyword evidence="8" id="KW-1133">Transmembrane helix</keyword>
<dbReference type="InterPro" id="IPR011055">
    <property type="entry name" value="Dup_hybrid_motif"/>
</dbReference>
<feature type="domain" description="M23ase beta-sheet core" evidence="9">
    <location>
        <begin position="323"/>
        <end position="417"/>
    </location>
</feature>
<organism evidence="11">
    <name type="scientific">hydrothermal vent metagenome</name>
    <dbReference type="NCBI Taxonomy" id="652676"/>
    <lineage>
        <taxon>unclassified sequences</taxon>
        <taxon>metagenomes</taxon>
        <taxon>ecological metagenomes</taxon>
    </lineage>
</organism>
<feature type="transmembrane region" description="Helical" evidence="8">
    <location>
        <begin position="33"/>
        <end position="50"/>
    </location>
</feature>
<gene>
    <name evidence="11" type="ORF">MNBD_GAMMA02-1670</name>
</gene>
<keyword evidence="3" id="KW-0645">Protease</keyword>
<keyword evidence="7" id="KW-0482">Metalloprotease</keyword>
<evidence type="ECO:0000256" key="4">
    <source>
        <dbReference type="ARBA" id="ARBA00022723"/>
    </source>
</evidence>
<evidence type="ECO:0000256" key="3">
    <source>
        <dbReference type="ARBA" id="ARBA00022670"/>
    </source>
</evidence>
<protein>
    <submittedName>
        <fullName evidence="11">Peptidase, M23/M37 family</fullName>
    </submittedName>
</protein>
<name>A0A3B0VUB0_9ZZZZ</name>
<comment type="cofactor">
    <cofactor evidence="1">
        <name>Zn(2+)</name>
        <dbReference type="ChEBI" id="CHEBI:29105"/>
    </cofactor>
</comment>
<evidence type="ECO:0000256" key="5">
    <source>
        <dbReference type="ARBA" id="ARBA00022801"/>
    </source>
</evidence>
<evidence type="ECO:0000256" key="8">
    <source>
        <dbReference type="SAM" id="Phobius"/>
    </source>
</evidence>
<dbReference type="SUPFAM" id="SSF51261">
    <property type="entry name" value="Duplicated hybrid motif"/>
    <property type="match status" value="1"/>
</dbReference>
<dbReference type="EMBL" id="UOFA01000329">
    <property type="protein sequence ID" value="VAW47235.1"/>
    <property type="molecule type" value="Genomic_DNA"/>
</dbReference>
<reference evidence="11" key="1">
    <citation type="submission" date="2018-06" db="EMBL/GenBank/DDBJ databases">
        <authorList>
            <person name="Zhirakovskaya E."/>
        </authorList>
    </citation>
    <scope>NUCLEOTIDE SEQUENCE</scope>
</reference>
<evidence type="ECO:0000259" key="9">
    <source>
        <dbReference type="Pfam" id="PF01551"/>
    </source>
</evidence>
<dbReference type="Gene3D" id="3.10.450.350">
    <property type="match status" value="2"/>
</dbReference>
<dbReference type="GO" id="GO:0046872">
    <property type="term" value="F:metal ion binding"/>
    <property type="evidence" value="ECO:0007669"/>
    <property type="project" value="UniProtKB-KW"/>
</dbReference>
<dbReference type="AlphaFoldDB" id="A0A3B0VUB0"/>
<dbReference type="GO" id="GO:0006508">
    <property type="term" value="P:proteolysis"/>
    <property type="evidence" value="ECO:0007669"/>
    <property type="project" value="UniProtKB-KW"/>
</dbReference>
<feature type="domain" description="Csd3-like second N-terminal" evidence="10">
    <location>
        <begin position="193"/>
        <end position="311"/>
    </location>
</feature>